<dbReference type="InterPro" id="IPR025511">
    <property type="entry name" value="DUF4398"/>
</dbReference>
<keyword evidence="4" id="KW-1185">Reference proteome</keyword>
<dbReference type="Gene3D" id="1.20.1270.390">
    <property type="match status" value="1"/>
</dbReference>
<gene>
    <name evidence="3" type="ORF">GCM10011396_32470</name>
</gene>
<feature type="domain" description="DUF4398" evidence="2">
    <location>
        <begin position="49"/>
        <end position="123"/>
    </location>
</feature>
<feature type="coiled-coil region" evidence="1">
    <location>
        <begin position="91"/>
        <end position="134"/>
    </location>
</feature>
<dbReference type="Pfam" id="PF14346">
    <property type="entry name" value="DUF4398"/>
    <property type="match status" value="1"/>
</dbReference>
<proteinExistence type="predicted"/>
<accession>A0A916UPY6</accession>
<comment type="caution">
    <text evidence="3">The sequence shown here is derived from an EMBL/GenBank/DDBJ whole genome shotgun (WGS) entry which is preliminary data.</text>
</comment>
<reference evidence="3" key="1">
    <citation type="journal article" date="2014" name="Int. J. Syst. Evol. Microbiol.">
        <title>Complete genome sequence of Corynebacterium casei LMG S-19264T (=DSM 44701T), isolated from a smear-ripened cheese.</title>
        <authorList>
            <consortium name="US DOE Joint Genome Institute (JGI-PGF)"/>
            <person name="Walter F."/>
            <person name="Albersmeier A."/>
            <person name="Kalinowski J."/>
            <person name="Ruckert C."/>
        </authorList>
    </citation>
    <scope>NUCLEOTIDE SEQUENCE</scope>
    <source>
        <strain evidence="3">CGMCC 1.10998</strain>
    </source>
</reference>
<protein>
    <recommendedName>
        <fullName evidence="2">DUF4398 domain-containing protein</fullName>
    </recommendedName>
</protein>
<dbReference type="Proteomes" id="UP000637423">
    <property type="component" value="Unassembled WGS sequence"/>
</dbReference>
<evidence type="ECO:0000259" key="2">
    <source>
        <dbReference type="Pfam" id="PF14346"/>
    </source>
</evidence>
<sequence length="143" mass="14934">MKKFTDAGMYEQSHKAGSTWLKVACCTGLVAMSLVGCASKEKVPATSDVAVSKQAVSNATVSGAAEYAPLEVASAQDKLNQANQALAAKDYVKARELANQAQADAQLAQSKASSAKAQAAANALQDNIRVMREELDRSASVNK</sequence>
<dbReference type="EMBL" id="BMED01000003">
    <property type="protein sequence ID" value="GGC82645.1"/>
    <property type="molecule type" value="Genomic_DNA"/>
</dbReference>
<evidence type="ECO:0000256" key="1">
    <source>
        <dbReference type="SAM" id="Coils"/>
    </source>
</evidence>
<reference evidence="3" key="2">
    <citation type="submission" date="2020-09" db="EMBL/GenBank/DDBJ databases">
        <authorList>
            <person name="Sun Q."/>
            <person name="Zhou Y."/>
        </authorList>
    </citation>
    <scope>NUCLEOTIDE SEQUENCE</scope>
    <source>
        <strain evidence="3">CGMCC 1.10998</strain>
    </source>
</reference>
<evidence type="ECO:0000313" key="4">
    <source>
        <dbReference type="Proteomes" id="UP000637423"/>
    </source>
</evidence>
<evidence type="ECO:0000313" key="3">
    <source>
        <dbReference type="EMBL" id="GGC82645.1"/>
    </source>
</evidence>
<name>A0A916UPY6_9BURK</name>
<keyword evidence="1" id="KW-0175">Coiled coil</keyword>
<organism evidence="3 4">
    <name type="scientific">Undibacterium terreum</name>
    <dbReference type="NCBI Taxonomy" id="1224302"/>
    <lineage>
        <taxon>Bacteria</taxon>
        <taxon>Pseudomonadati</taxon>
        <taxon>Pseudomonadota</taxon>
        <taxon>Betaproteobacteria</taxon>
        <taxon>Burkholderiales</taxon>
        <taxon>Oxalobacteraceae</taxon>
        <taxon>Undibacterium</taxon>
    </lineage>
</organism>
<dbReference type="AlphaFoldDB" id="A0A916UPY6"/>